<dbReference type="RefSeq" id="WP_121793753.1">
    <property type="nucleotide sequence ID" value="NZ_RDBF01000004.1"/>
</dbReference>
<name>A0A3L8PLJ4_9ACTN</name>
<dbReference type="Proteomes" id="UP000282515">
    <property type="component" value="Unassembled WGS sequence"/>
</dbReference>
<evidence type="ECO:0000313" key="3">
    <source>
        <dbReference type="Proteomes" id="UP000282515"/>
    </source>
</evidence>
<proteinExistence type="predicted"/>
<dbReference type="AlphaFoldDB" id="A0A3L8PLJ4"/>
<keyword evidence="2" id="KW-0238">DNA-binding</keyword>
<keyword evidence="3" id="KW-1185">Reference proteome</keyword>
<dbReference type="Pfam" id="PF21531">
    <property type="entry name" value="Rv2175c_wHTH"/>
    <property type="match status" value="1"/>
</dbReference>
<dbReference type="GO" id="GO:0003677">
    <property type="term" value="F:DNA binding"/>
    <property type="evidence" value="ECO:0007669"/>
    <property type="project" value="UniProtKB-KW"/>
</dbReference>
<accession>A0A3L8PLJ4</accession>
<protein>
    <submittedName>
        <fullName evidence="2">DNA-binding protein</fullName>
    </submittedName>
</protein>
<feature type="domain" description="DNA-binding protein Rv2175c wHTH" evidence="1">
    <location>
        <begin position="81"/>
        <end position="124"/>
    </location>
</feature>
<gene>
    <name evidence="2" type="ORF">D9V41_06525</name>
</gene>
<evidence type="ECO:0000259" key="1">
    <source>
        <dbReference type="Pfam" id="PF21531"/>
    </source>
</evidence>
<dbReference type="EMBL" id="RDBF01000004">
    <property type="protein sequence ID" value="RLV56094.1"/>
    <property type="molecule type" value="Genomic_DNA"/>
</dbReference>
<reference evidence="2 3" key="1">
    <citation type="submission" date="2018-10" db="EMBL/GenBank/DDBJ databases">
        <title>Aeromicrobium sp. 9W16Y-2 whole genome shotgun sequence.</title>
        <authorList>
            <person name="Li F."/>
        </authorList>
    </citation>
    <scope>NUCLEOTIDE SEQUENCE [LARGE SCALE GENOMIC DNA]</scope>
    <source>
        <strain evidence="2 3">9W16Y-2</strain>
    </source>
</reference>
<sequence>MAAEPLETFSIADAEQALDEVRDALESGRLPAALVVELAAIARAATQKSAPLSASEQAFIDGHSGTVAASRSLATARLTDASDALTTHHAALTTAQAARLLGRSESRVRHMIREHELIALPSGGRGRARLLPRWQFRDGRPLPHAAKIIAALPAELDPLTVEDFFMRGTVDTATRSTAVADWLFAGGDPAPVVDLARHLDVAL</sequence>
<dbReference type="OrthoDB" id="3784042at2"/>
<evidence type="ECO:0000313" key="2">
    <source>
        <dbReference type="EMBL" id="RLV56094.1"/>
    </source>
</evidence>
<organism evidence="2 3">
    <name type="scientific">Aeromicrobium phragmitis</name>
    <dbReference type="NCBI Taxonomy" id="2478914"/>
    <lineage>
        <taxon>Bacteria</taxon>
        <taxon>Bacillati</taxon>
        <taxon>Actinomycetota</taxon>
        <taxon>Actinomycetes</taxon>
        <taxon>Propionibacteriales</taxon>
        <taxon>Nocardioidaceae</taxon>
        <taxon>Aeromicrobium</taxon>
    </lineage>
</organism>
<comment type="caution">
    <text evidence="2">The sequence shown here is derived from an EMBL/GenBank/DDBJ whole genome shotgun (WGS) entry which is preliminary data.</text>
</comment>
<dbReference type="InterPro" id="IPR048576">
    <property type="entry name" value="Rv2175c_wHTH"/>
</dbReference>